<feature type="compositionally biased region" description="Polar residues" evidence="13">
    <location>
        <begin position="664"/>
        <end position="684"/>
    </location>
</feature>
<keyword evidence="6" id="KW-0853">WD repeat</keyword>
<sequence>MFNLLCELHFWSQKDGIIVNNLDFGAFVYQERKSATTCPIQEGKKLYCEERGIAFSLQNKRPRKLRDALAEFEEVFHDNRLVRLEWKCSSVIRAVFDGGLQSYVKINLQSGDPEEFVHDKFVVGKLGSNYVSDVAIYSHHAVFAFTDNHLLHAYISKPSFASSTIKKWNTLDVKLQNVELPGPSGRRLDKVLSFNVTGDIILMWWKCGKDEVYPWSPQVKAEDRANVHVYSVSGTKFDLLCYYRTKFDPISIVFSRIHHTTIYTIQQRVTDDGEVTLEWENANLECRVLQNNYSLSLPLSTHVSALSLSPREDKLLATCIDGSVLVADSYGNVTNRVRTNLIPSLASWHPDGALILIGNNKGQLQWFDSALAPVTCQIINHDANSSILDIGCYFKYQPNLVGIHWNRRVNAPSYDDHNDFLLLHFEKGPLVGVKLLRPHERKLSADTMVYQYLTSGAYSSALNLLHTIDWEVDSELAMATLQSIVSFLMRQPLSPITESAIEKALGFFLSPIRPIPDDIASEVVDGILDLAKRFFHMLVRYQCFDKAFRLAIDLNKKELFMDLHYYCKDLGNHVMAAAAWERADELLGSSCEDESESSCDCSESHLSSEASSSDDVGTESTQDLHKKIVPPLPILSPLESARSKLGYSSILQQHNYRRNPPNKPTVTSTNIIPNRLDSPSSPFKRSINNYSPSTCVTNYLRQDSTGSSLPNVVDNTSLIDDNCLVHHSNIPSSRAPLQFNTHLNGHNSHFNQQPNGDRHLCPKVLSGISSDQNIGIPYTLKVANVRRRNLEPSNHTNEEYMIQSPPYDWRPRNSEKKLIHPLQASSQLLQSSVPTRDFPTNSYSFDRVRQQPDGLPTPVGFSESPGSFSVDMSYPCKVPPQPGGSKLDDC</sequence>
<protein>
    <submittedName>
        <fullName evidence="14">WD repeat-containing and planar cell polarity effector protein fritz</fullName>
    </submittedName>
</protein>
<dbReference type="InterPro" id="IPR024511">
    <property type="entry name" value="Frtz"/>
</dbReference>
<evidence type="ECO:0000256" key="7">
    <source>
        <dbReference type="ARBA" id="ARBA00022737"/>
    </source>
</evidence>
<feature type="non-terminal residue" evidence="14">
    <location>
        <position position="890"/>
    </location>
</feature>
<keyword evidence="11" id="KW-0206">Cytoskeleton</keyword>
<organism evidence="14">
    <name type="scientific">Lygus hesperus</name>
    <name type="common">Western plant bug</name>
    <dbReference type="NCBI Taxonomy" id="30085"/>
    <lineage>
        <taxon>Eukaryota</taxon>
        <taxon>Metazoa</taxon>
        <taxon>Ecdysozoa</taxon>
        <taxon>Arthropoda</taxon>
        <taxon>Hexapoda</taxon>
        <taxon>Insecta</taxon>
        <taxon>Pterygota</taxon>
        <taxon>Neoptera</taxon>
        <taxon>Paraneoptera</taxon>
        <taxon>Hemiptera</taxon>
        <taxon>Heteroptera</taxon>
        <taxon>Panheteroptera</taxon>
        <taxon>Cimicomorpha</taxon>
        <taxon>Miridae</taxon>
        <taxon>Mirini</taxon>
        <taxon>Lygus</taxon>
    </lineage>
</organism>
<evidence type="ECO:0000256" key="4">
    <source>
        <dbReference type="ARBA" id="ARBA00022475"/>
    </source>
</evidence>
<name>A0A146KW75_LYGHE</name>
<evidence type="ECO:0000256" key="9">
    <source>
        <dbReference type="ARBA" id="ARBA00023069"/>
    </source>
</evidence>
<evidence type="ECO:0000256" key="1">
    <source>
        <dbReference type="ARBA" id="ARBA00004236"/>
    </source>
</evidence>
<dbReference type="AlphaFoldDB" id="A0A146KW75"/>
<dbReference type="SUPFAM" id="SSF50978">
    <property type="entry name" value="WD40 repeat-like"/>
    <property type="match status" value="1"/>
</dbReference>
<keyword evidence="8" id="KW-0970">Cilium biogenesis/degradation</keyword>
<feature type="region of interest" description="Disordered" evidence="13">
    <location>
        <begin position="602"/>
        <end position="623"/>
    </location>
</feature>
<keyword evidence="4" id="KW-1003">Cell membrane</keyword>
<evidence type="ECO:0000256" key="5">
    <source>
        <dbReference type="ARBA" id="ARBA00022490"/>
    </source>
</evidence>
<proteinExistence type="inferred from homology"/>
<feature type="compositionally biased region" description="Low complexity" evidence="13">
    <location>
        <begin position="602"/>
        <end position="613"/>
    </location>
</feature>
<keyword evidence="10" id="KW-0472">Membrane</keyword>
<keyword evidence="12" id="KW-0966">Cell projection</keyword>
<evidence type="ECO:0000256" key="13">
    <source>
        <dbReference type="SAM" id="MobiDB-lite"/>
    </source>
</evidence>
<evidence type="ECO:0000256" key="12">
    <source>
        <dbReference type="ARBA" id="ARBA00023273"/>
    </source>
</evidence>
<keyword evidence="5" id="KW-0963">Cytoplasm</keyword>
<dbReference type="Pfam" id="PF11768">
    <property type="entry name" value="Frtz"/>
    <property type="match status" value="1"/>
</dbReference>
<evidence type="ECO:0000256" key="3">
    <source>
        <dbReference type="ARBA" id="ARBA00006059"/>
    </source>
</evidence>
<evidence type="ECO:0000256" key="6">
    <source>
        <dbReference type="ARBA" id="ARBA00022574"/>
    </source>
</evidence>
<dbReference type="GO" id="GO:0007399">
    <property type="term" value="P:nervous system development"/>
    <property type="evidence" value="ECO:0007669"/>
    <property type="project" value="TreeGrafter"/>
</dbReference>
<keyword evidence="7" id="KW-0677">Repeat</keyword>
<dbReference type="GO" id="GO:0005886">
    <property type="term" value="C:plasma membrane"/>
    <property type="evidence" value="ECO:0007669"/>
    <property type="project" value="UniProtKB-SubCell"/>
</dbReference>
<gene>
    <name evidence="14" type="primary">WDPCP</name>
    <name evidence="14" type="ORF">g.86546</name>
</gene>
<dbReference type="PANTHER" id="PTHR13667:SF5">
    <property type="entry name" value="WD REPEAT-CONTAINING AND PLANAR CELL POLARITY EFFECTOR PROTEIN FRITZ HOMOLOG"/>
    <property type="match status" value="1"/>
</dbReference>
<comment type="subcellular location">
    <subcellularLocation>
        <location evidence="1">Cell membrane</location>
    </subcellularLocation>
    <subcellularLocation>
        <location evidence="2">Cytoplasm</location>
        <location evidence="2">Cytoskeleton</location>
        <location evidence="2">Cilium axoneme</location>
    </subcellularLocation>
</comment>
<evidence type="ECO:0000256" key="11">
    <source>
        <dbReference type="ARBA" id="ARBA00023212"/>
    </source>
</evidence>
<keyword evidence="9" id="KW-0969">Cilium</keyword>
<dbReference type="InterPro" id="IPR036322">
    <property type="entry name" value="WD40_repeat_dom_sf"/>
</dbReference>
<feature type="region of interest" description="Disordered" evidence="13">
    <location>
        <begin position="825"/>
        <end position="866"/>
    </location>
</feature>
<dbReference type="GO" id="GO:0044782">
    <property type="term" value="P:cilium organization"/>
    <property type="evidence" value="ECO:0007669"/>
    <property type="project" value="TreeGrafter"/>
</dbReference>
<evidence type="ECO:0000256" key="10">
    <source>
        <dbReference type="ARBA" id="ARBA00023136"/>
    </source>
</evidence>
<evidence type="ECO:0000313" key="14">
    <source>
        <dbReference type="EMBL" id="JAP99049.1"/>
    </source>
</evidence>
<feature type="region of interest" description="Disordered" evidence="13">
    <location>
        <begin position="655"/>
        <end position="684"/>
    </location>
</feature>
<dbReference type="GO" id="GO:0045184">
    <property type="term" value="P:establishment of protein localization"/>
    <property type="evidence" value="ECO:0007669"/>
    <property type="project" value="TreeGrafter"/>
</dbReference>
<comment type="similarity">
    <text evidence="3">Belongs to the WD repeat fritz family.</text>
</comment>
<evidence type="ECO:0000256" key="8">
    <source>
        <dbReference type="ARBA" id="ARBA00022794"/>
    </source>
</evidence>
<dbReference type="EMBL" id="GDHC01019579">
    <property type="protein sequence ID" value="JAP99049.1"/>
    <property type="molecule type" value="Transcribed_RNA"/>
</dbReference>
<evidence type="ECO:0000256" key="2">
    <source>
        <dbReference type="ARBA" id="ARBA00004430"/>
    </source>
</evidence>
<dbReference type="GO" id="GO:0097541">
    <property type="term" value="C:axonemal basal plate"/>
    <property type="evidence" value="ECO:0007669"/>
    <property type="project" value="TreeGrafter"/>
</dbReference>
<dbReference type="PANTHER" id="PTHR13667">
    <property type="entry name" value="HOMOLOC-13"/>
    <property type="match status" value="1"/>
</dbReference>
<accession>A0A146KW75</accession>
<reference evidence="14" key="1">
    <citation type="journal article" date="2016" name="Gigascience">
        <title>De novo construction of an expanded transcriptome assembly for the western tarnished plant bug, Lygus hesperus.</title>
        <authorList>
            <person name="Tassone E.E."/>
            <person name="Geib S.M."/>
            <person name="Hall B."/>
            <person name="Fabrick J.A."/>
            <person name="Brent C.S."/>
            <person name="Hull J.J."/>
        </authorList>
    </citation>
    <scope>NUCLEOTIDE SEQUENCE</scope>
</reference>